<dbReference type="RefSeq" id="WP_100435945.1">
    <property type="nucleotide sequence ID" value="NZ_JAUKNN010000012.1"/>
</dbReference>
<proteinExistence type="predicted"/>
<keyword evidence="2" id="KW-1185">Reference proteome</keyword>
<reference evidence="1" key="1">
    <citation type="submission" date="2023-07" db="EMBL/GenBank/DDBJ databases">
        <title>Stenotrophomonas isolates from soil.</title>
        <authorList>
            <person name="Sharma V."/>
            <person name="Zur-Pinska J."/>
            <person name="Hay A.G."/>
        </authorList>
    </citation>
    <scope>NUCLEOTIDE SEQUENCE</scope>
    <source>
        <strain evidence="1">C2</strain>
    </source>
</reference>
<dbReference type="EMBL" id="JAUKNN010000012">
    <property type="protein sequence ID" value="MDN8669016.1"/>
    <property type="molecule type" value="Genomic_DNA"/>
</dbReference>
<dbReference type="Proteomes" id="UP001174315">
    <property type="component" value="Unassembled WGS sequence"/>
</dbReference>
<accession>A0ABT8QBU3</accession>
<sequence>MDSEYAVALVGHAASPREAFELFQQCASLLQDYKFVIRGALGTQPSHAFDRTFAHGAGVHTLFAGMPVLVLDQRITREMLEGQAQFHFDYSIALDTQAVSYLHPCTRGRDPAISNPDLKEVFELIARPDVSVDPLPYLLENVDQIGISPKIDAKILEKLRAYEVLKTIDSSALENGDIRSTHPDAEVDQRAAKLMESMKSMTTPAGGIKSLAMQYQYFHSCLLAIVDAHFDTSLDPHEKLLSFAAFCDQELSSMAGREMQLAHWLFNSRELPEFFRKLKEMDIKSIRNMSWDLFHLRQMEQRYTLTHTPGADFFFPAILTFDKALREVIDLHPLRAIAWSTRDREPIPFYDRDPLQLMFVSPQEAGDFTDRFYSDLARQLRASRIAESRNGISATVRRWERRLHERYGFTPGRERALATYPFGW</sequence>
<evidence type="ECO:0000313" key="2">
    <source>
        <dbReference type="Proteomes" id="UP001174315"/>
    </source>
</evidence>
<evidence type="ECO:0000313" key="1">
    <source>
        <dbReference type="EMBL" id="MDN8669016.1"/>
    </source>
</evidence>
<gene>
    <name evidence="1" type="ORF">Q0S36_06730</name>
</gene>
<comment type="caution">
    <text evidence="1">The sequence shown here is derived from an EMBL/GenBank/DDBJ whole genome shotgun (WGS) entry which is preliminary data.</text>
</comment>
<organism evidence="1 2">
    <name type="scientific">Stenotrophomonas indicatrix</name>
    <dbReference type="NCBI Taxonomy" id="2045451"/>
    <lineage>
        <taxon>Bacteria</taxon>
        <taxon>Pseudomonadati</taxon>
        <taxon>Pseudomonadota</taxon>
        <taxon>Gammaproteobacteria</taxon>
        <taxon>Lysobacterales</taxon>
        <taxon>Lysobacteraceae</taxon>
        <taxon>Stenotrophomonas</taxon>
    </lineage>
</organism>
<protein>
    <submittedName>
        <fullName evidence="1">Uncharacterized protein</fullName>
    </submittedName>
</protein>
<name>A0ABT8QBU3_9GAMM</name>